<evidence type="ECO:0000256" key="13">
    <source>
        <dbReference type="SAM" id="MobiDB-lite"/>
    </source>
</evidence>
<evidence type="ECO:0000256" key="8">
    <source>
        <dbReference type="ARBA" id="ARBA00022827"/>
    </source>
</evidence>
<dbReference type="FunFam" id="3.40.50.620:FF:000187">
    <property type="entry name" value="Probable FAD synthetase"/>
    <property type="match status" value="1"/>
</dbReference>
<keyword evidence="8" id="KW-0274">FAD</keyword>
<keyword evidence="16" id="KW-1185">Reference proteome</keyword>
<dbReference type="STRING" id="1448320.A0A319DC14"/>
<dbReference type="GO" id="GO:0006747">
    <property type="term" value="P:FAD biosynthetic process"/>
    <property type="evidence" value="ECO:0007669"/>
    <property type="project" value="TreeGrafter"/>
</dbReference>
<keyword evidence="5" id="KW-0808">Transferase</keyword>
<reference evidence="15 16" key="1">
    <citation type="submission" date="2018-02" db="EMBL/GenBank/DDBJ databases">
        <title>The genomes of Aspergillus section Nigri reveals drivers in fungal speciation.</title>
        <authorList>
            <consortium name="DOE Joint Genome Institute"/>
            <person name="Vesth T.C."/>
            <person name="Nybo J."/>
            <person name="Theobald S."/>
            <person name="Brandl J."/>
            <person name="Frisvad J.C."/>
            <person name="Nielsen K.F."/>
            <person name="Lyhne E.K."/>
            <person name="Kogle M.E."/>
            <person name="Kuo A."/>
            <person name="Riley R."/>
            <person name="Clum A."/>
            <person name="Nolan M."/>
            <person name="Lipzen A."/>
            <person name="Salamov A."/>
            <person name="Henrissat B."/>
            <person name="Wiebenga A."/>
            <person name="De vries R.P."/>
            <person name="Grigoriev I.V."/>
            <person name="Mortensen U.H."/>
            <person name="Andersen M.R."/>
            <person name="Baker S.E."/>
        </authorList>
    </citation>
    <scope>NUCLEOTIDE SEQUENCE [LARGE SCALE GENOMIC DNA]</scope>
    <source>
        <strain evidence="15 16">CBS 707.79</strain>
    </source>
</reference>
<dbReference type="Proteomes" id="UP000247810">
    <property type="component" value="Unassembled WGS sequence"/>
</dbReference>
<evidence type="ECO:0000256" key="12">
    <source>
        <dbReference type="ARBA" id="ARBA00049494"/>
    </source>
</evidence>
<evidence type="ECO:0000256" key="6">
    <source>
        <dbReference type="ARBA" id="ARBA00022695"/>
    </source>
</evidence>
<accession>A0A319DC14</accession>
<dbReference type="CDD" id="cd23948">
    <property type="entry name" value="FAD_synthase"/>
    <property type="match status" value="1"/>
</dbReference>
<evidence type="ECO:0000259" key="14">
    <source>
        <dbReference type="Pfam" id="PF01507"/>
    </source>
</evidence>
<dbReference type="SUPFAM" id="SSF52402">
    <property type="entry name" value="Adenine nucleotide alpha hydrolases-like"/>
    <property type="match status" value="1"/>
</dbReference>
<feature type="domain" description="Phosphoadenosine phosphosulphate reductase" evidence="14">
    <location>
        <begin position="95"/>
        <end position="262"/>
    </location>
</feature>
<name>A0A319DC14_9EURO</name>
<sequence>MTPASTTSNNPTPTTTTTTPESSTTTNSTSITNGDFPTSSPSTLSTTIAACHNKVHAFLSETHPPDSLLSAVQHQTRLSLAVLTTALHRYSLPELALSYNGGKDCLVLLVLFLASLHPHPSTPGESETPNDTIPAIYALPPDPFPSVETFVQWSAKAYHLNVLKYTTDPPHSTIRSTFADYLSVNPNVKAIFVGTRRTDPHGAKLTHFDRTDRGWPDFVRVHPVIDWHYAEIWAFIRHLGLRYCELYDRGYTSLGGTADTHPNPMLRIEEGTGLDGAGLQYRPAYVLTEDLEERLGRN</sequence>
<keyword evidence="6" id="KW-0548">Nucleotidyltransferase</keyword>
<evidence type="ECO:0000256" key="11">
    <source>
        <dbReference type="ARBA" id="ARBA00031871"/>
    </source>
</evidence>
<keyword evidence="4" id="KW-0288">FMN</keyword>
<dbReference type="Gene3D" id="3.40.50.620">
    <property type="entry name" value="HUPs"/>
    <property type="match status" value="1"/>
</dbReference>
<evidence type="ECO:0000256" key="10">
    <source>
        <dbReference type="ARBA" id="ARBA00031145"/>
    </source>
</evidence>
<evidence type="ECO:0000256" key="7">
    <source>
        <dbReference type="ARBA" id="ARBA00022741"/>
    </source>
</evidence>
<organism evidence="15 16">
    <name type="scientific">Aspergillus ellipticus CBS 707.79</name>
    <dbReference type="NCBI Taxonomy" id="1448320"/>
    <lineage>
        <taxon>Eukaryota</taxon>
        <taxon>Fungi</taxon>
        <taxon>Dikarya</taxon>
        <taxon>Ascomycota</taxon>
        <taxon>Pezizomycotina</taxon>
        <taxon>Eurotiomycetes</taxon>
        <taxon>Eurotiomycetidae</taxon>
        <taxon>Eurotiales</taxon>
        <taxon>Aspergillaceae</taxon>
        <taxon>Aspergillus</taxon>
        <taxon>Aspergillus subgen. Circumdati</taxon>
    </lineage>
</organism>
<gene>
    <name evidence="15" type="ORF">BO71DRAFT_324440</name>
</gene>
<dbReference type="PANTHER" id="PTHR23293:SF9">
    <property type="entry name" value="FAD SYNTHASE"/>
    <property type="match status" value="1"/>
</dbReference>
<proteinExistence type="predicted"/>
<keyword evidence="3" id="KW-0285">Flavoprotein</keyword>
<dbReference type="PANTHER" id="PTHR23293">
    <property type="entry name" value="FAD SYNTHETASE-RELATED FMN ADENYLYLTRANSFERASE"/>
    <property type="match status" value="1"/>
</dbReference>
<dbReference type="GO" id="GO:0003919">
    <property type="term" value="F:FMN adenylyltransferase activity"/>
    <property type="evidence" value="ECO:0007669"/>
    <property type="project" value="UniProtKB-EC"/>
</dbReference>
<protein>
    <recommendedName>
        <fullName evidence="2">FAD synthase</fullName>
        <ecNumber evidence="2">2.7.7.2</ecNumber>
    </recommendedName>
    <alternativeName>
        <fullName evidence="10">FAD pyrophosphorylase</fullName>
    </alternativeName>
    <alternativeName>
        <fullName evidence="11">FMN adenylyltransferase</fullName>
    </alternativeName>
</protein>
<dbReference type="VEuPathDB" id="FungiDB:BO71DRAFT_324440"/>
<evidence type="ECO:0000256" key="9">
    <source>
        <dbReference type="ARBA" id="ARBA00022840"/>
    </source>
</evidence>
<keyword evidence="7" id="KW-0547">Nucleotide-binding</keyword>
<dbReference type="Pfam" id="PF01507">
    <property type="entry name" value="PAPS_reduct"/>
    <property type="match status" value="1"/>
</dbReference>
<evidence type="ECO:0000256" key="5">
    <source>
        <dbReference type="ARBA" id="ARBA00022679"/>
    </source>
</evidence>
<dbReference type="AlphaFoldDB" id="A0A319DC14"/>
<dbReference type="EMBL" id="KZ825863">
    <property type="protein sequence ID" value="PYH94899.1"/>
    <property type="molecule type" value="Genomic_DNA"/>
</dbReference>
<dbReference type="InterPro" id="IPR014729">
    <property type="entry name" value="Rossmann-like_a/b/a_fold"/>
</dbReference>
<comment type="catalytic activity">
    <reaction evidence="12">
        <text>FMN + ATP + H(+) = FAD + diphosphate</text>
        <dbReference type="Rhea" id="RHEA:17237"/>
        <dbReference type="ChEBI" id="CHEBI:15378"/>
        <dbReference type="ChEBI" id="CHEBI:30616"/>
        <dbReference type="ChEBI" id="CHEBI:33019"/>
        <dbReference type="ChEBI" id="CHEBI:57692"/>
        <dbReference type="ChEBI" id="CHEBI:58210"/>
        <dbReference type="EC" id="2.7.7.2"/>
    </reaction>
</comment>
<evidence type="ECO:0000256" key="2">
    <source>
        <dbReference type="ARBA" id="ARBA00012393"/>
    </source>
</evidence>
<feature type="region of interest" description="Disordered" evidence="13">
    <location>
        <begin position="1"/>
        <end position="43"/>
    </location>
</feature>
<evidence type="ECO:0000313" key="15">
    <source>
        <dbReference type="EMBL" id="PYH94899.1"/>
    </source>
</evidence>
<evidence type="ECO:0000256" key="3">
    <source>
        <dbReference type="ARBA" id="ARBA00022630"/>
    </source>
</evidence>
<evidence type="ECO:0000256" key="1">
    <source>
        <dbReference type="ARBA" id="ARBA00004726"/>
    </source>
</evidence>
<evidence type="ECO:0000313" key="16">
    <source>
        <dbReference type="Proteomes" id="UP000247810"/>
    </source>
</evidence>
<dbReference type="OrthoDB" id="270728at2759"/>
<dbReference type="InterPro" id="IPR002500">
    <property type="entry name" value="PAPS_reduct_dom"/>
</dbReference>
<dbReference type="GO" id="GO:0005524">
    <property type="term" value="F:ATP binding"/>
    <property type="evidence" value="ECO:0007669"/>
    <property type="project" value="UniProtKB-KW"/>
</dbReference>
<keyword evidence="9" id="KW-0067">ATP-binding</keyword>
<dbReference type="EC" id="2.7.7.2" evidence="2"/>
<comment type="pathway">
    <text evidence="1">Cofactor biosynthesis; FAD biosynthesis; FAD from FMN: step 1/1.</text>
</comment>
<evidence type="ECO:0000256" key="4">
    <source>
        <dbReference type="ARBA" id="ARBA00022643"/>
    </source>
</evidence>